<evidence type="ECO:0000313" key="4">
    <source>
        <dbReference type="Proteomes" id="UP000623467"/>
    </source>
</evidence>
<reference evidence="3" key="1">
    <citation type="submission" date="2020-05" db="EMBL/GenBank/DDBJ databases">
        <title>Mycena genomes resolve the evolution of fungal bioluminescence.</title>
        <authorList>
            <person name="Tsai I.J."/>
        </authorList>
    </citation>
    <scope>NUCLEOTIDE SEQUENCE</scope>
    <source>
        <strain evidence="3">160909Yilan</strain>
    </source>
</reference>
<sequence length="150" mass="16860">MRVVLFLTFHTVVWSLIAFDAAGSEDVNAFPSSAPQLALRFRQEQDDAREERQSSSRVLATSRRSTYCPVARGISPPPRPPHTTSTSTPPLHLSPIRLPQYFHPADLTLARATNTLYPGHSYTLGLLSALHRSHGWCPRCFPPRLTKSWR</sequence>
<name>A0A8H6XUW1_9AGAR</name>
<comment type="caution">
    <text evidence="3">The sequence shown here is derived from an EMBL/GenBank/DDBJ whole genome shotgun (WGS) entry which is preliminary data.</text>
</comment>
<feature type="region of interest" description="Disordered" evidence="1">
    <location>
        <begin position="68"/>
        <end position="91"/>
    </location>
</feature>
<protein>
    <recommendedName>
        <fullName evidence="5">Secreted protein</fullName>
    </recommendedName>
</protein>
<gene>
    <name evidence="3" type="ORF">MSAN_01811300</name>
</gene>
<keyword evidence="2" id="KW-0732">Signal</keyword>
<keyword evidence="4" id="KW-1185">Reference proteome</keyword>
<organism evidence="3 4">
    <name type="scientific">Mycena sanguinolenta</name>
    <dbReference type="NCBI Taxonomy" id="230812"/>
    <lineage>
        <taxon>Eukaryota</taxon>
        <taxon>Fungi</taxon>
        <taxon>Dikarya</taxon>
        <taxon>Basidiomycota</taxon>
        <taxon>Agaricomycotina</taxon>
        <taxon>Agaricomycetes</taxon>
        <taxon>Agaricomycetidae</taxon>
        <taxon>Agaricales</taxon>
        <taxon>Marasmiineae</taxon>
        <taxon>Mycenaceae</taxon>
        <taxon>Mycena</taxon>
    </lineage>
</organism>
<feature type="chain" id="PRO_5034704629" description="Secreted protein" evidence="2">
    <location>
        <begin position="25"/>
        <end position="150"/>
    </location>
</feature>
<dbReference type="EMBL" id="JACAZH010000018">
    <property type="protein sequence ID" value="KAF7346730.1"/>
    <property type="molecule type" value="Genomic_DNA"/>
</dbReference>
<feature type="signal peptide" evidence="2">
    <location>
        <begin position="1"/>
        <end position="24"/>
    </location>
</feature>
<evidence type="ECO:0000256" key="1">
    <source>
        <dbReference type="SAM" id="MobiDB-lite"/>
    </source>
</evidence>
<dbReference type="AlphaFoldDB" id="A0A8H6XUW1"/>
<accession>A0A8H6XUW1</accession>
<evidence type="ECO:0008006" key="5">
    <source>
        <dbReference type="Google" id="ProtNLM"/>
    </source>
</evidence>
<dbReference type="Proteomes" id="UP000623467">
    <property type="component" value="Unassembled WGS sequence"/>
</dbReference>
<evidence type="ECO:0000256" key="2">
    <source>
        <dbReference type="SAM" id="SignalP"/>
    </source>
</evidence>
<evidence type="ECO:0000313" key="3">
    <source>
        <dbReference type="EMBL" id="KAF7346730.1"/>
    </source>
</evidence>
<feature type="compositionally biased region" description="Low complexity" evidence="1">
    <location>
        <begin position="82"/>
        <end position="91"/>
    </location>
</feature>
<proteinExistence type="predicted"/>